<dbReference type="Proteomes" id="UP000078397">
    <property type="component" value="Unassembled WGS sequence"/>
</dbReference>
<evidence type="ECO:0000313" key="2">
    <source>
        <dbReference type="Proteomes" id="UP000078397"/>
    </source>
</evidence>
<dbReference type="GeneID" id="33936770"/>
<dbReference type="RefSeq" id="XP_022285406.1">
    <property type="nucleotide sequence ID" value="XM_022429540.1"/>
</dbReference>
<comment type="caution">
    <text evidence="1">The sequence shown here is derived from an EMBL/GenBank/DDBJ whole genome shotgun (WGS) entry which is preliminary data.</text>
</comment>
<organism evidence="1 2">
    <name type="scientific">Pochonia chlamydosporia 170</name>
    <dbReference type="NCBI Taxonomy" id="1380566"/>
    <lineage>
        <taxon>Eukaryota</taxon>
        <taxon>Fungi</taxon>
        <taxon>Dikarya</taxon>
        <taxon>Ascomycota</taxon>
        <taxon>Pezizomycotina</taxon>
        <taxon>Sordariomycetes</taxon>
        <taxon>Hypocreomycetidae</taxon>
        <taxon>Hypocreales</taxon>
        <taxon>Clavicipitaceae</taxon>
        <taxon>Pochonia</taxon>
    </lineage>
</organism>
<gene>
    <name evidence="1" type="ORF">VFPPC_17865</name>
</gene>
<dbReference type="AlphaFoldDB" id="A0A219AQQ6"/>
<sequence length="115" mass="12405">MILGMIQDKVYHKLSPKLSVSEQTILSSYNRVTVNSTFGIAAISGPGPHICVNTQQDIFSGMLVACRRFVAMILCLKRAPRPVPGLQLLSQSMAEWDEVAALLSEVSAGDPMGIS</sequence>
<evidence type="ECO:0000313" key="1">
    <source>
        <dbReference type="EMBL" id="OWT42942.1"/>
    </source>
</evidence>
<protein>
    <submittedName>
        <fullName evidence="1">Uncharacterized protein</fullName>
    </submittedName>
</protein>
<name>A0A219AQQ6_METCM</name>
<accession>A0A219AQQ6</accession>
<keyword evidence="2" id="KW-1185">Reference proteome</keyword>
<dbReference type="EMBL" id="LSBJ02000004">
    <property type="protein sequence ID" value="OWT42942.1"/>
    <property type="molecule type" value="Genomic_DNA"/>
</dbReference>
<dbReference type="KEGG" id="pchm:VFPPC_17865"/>
<reference evidence="1 2" key="1">
    <citation type="journal article" date="2016" name="PLoS Pathog.">
        <title>Biosynthesis of antibiotic leucinostatins in bio-control fungus Purpureocillium lilacinum and their inhibition on phytophthora revealed by genome mining.</title>
        <authorList>
            <person name="Wang G."/>
            <person name="Liu Z."/>
            <person name="Lin R."/>
            <person name="Li E."/>
            <person name="Mao Z."/>
            <person name="Ling J."/>
            <person name="Yang Y."/>
            <person name="Yin W.B."/>
            <person name="Xie B."/>
        </authorList>
    </citation>
    <scope>NUCLEOTIDE SEQUENCE [LARGE SCALE GENOMIC DNA]</scope>
    <source>
        <strain evidence="1">170</strain>
    </source>
</reference>
<proteinExistence type="predicted"/>